<evidence type="ECO:0000313" key="4">
    <source>
        <dbReference type="Proteomes" id="UP000192801"/>
    </source>
</evidence>
<dbReference type="InterPro" id="IPR027417">
    <property type="entry name" value="P-loop_NTPase"/>
</dbReference>
<organism evidence="3 4">
    <name type="scientific">Mycolicibacterium insubricum</name>
    <dbReference type="NCBI Taxonomy" id="444597"/>
    <lineage>
        <taxon>Bacteria</taxon>
        <taxon>Bacillati</taxon>
        <taxon>Actinomycetota</taxon>
        <taxon>Actinomycetes</taxon>
        <taxon>Mycobacteriales</taxon>
        <taxon>Mycobacteriaceae</taxon>
        <taxon>Mycolicibacterium</taxon>
    </lineage>
</organism>
<dbReference type="Gene3D" id="3.40.50.10140">
    <property type="entry name" value="Toll/interleukin-1 receptor homology (TIR) domain"/>
    <property type="match status" value="1"/>
</dbReference>
<keyword evidence="4" id="KW-1185">Reference proteome</keyword>
<dbReference type="Pfam" id="PF13676">
    <property type="entry name" value="TIR_2"/>
    <property type="match status" value="1"/>
</dbReference>
<dbReference type="SUPFAM" id="SSF50998">
    <property type="entry name" value="Quinoprotein alcohol dehydrogenase-like"/>
    <property type="match status" value="1"/>
</dbReference>
<dbReference type="Gene3D" id="2.130.10.10">
    <property type="entry name" value="YVTN repeat-like/Quinoprotein amine dehydrogenase"/>
    <property type="match status" value="5"/>
</dbReference>
<dbReference type="InterPro" id="IPR019775">
    <property type="entry name" value="WD40_repeat_CS"/>
</dbReference>
<dbReference type="Pfam" id="PF20703">
    <property type="entry name" value="nSTAND1"/>
    <property type="match status" value="1"/>
</dbReference>
<dbReference type="PANTHER" id="PTHR19848:SF8">
    <property type="entry name" value="F-BOX AND WD REPEAT DOMAIN CONTAINING 7"/>
    <property type="match status" value="1"/>
</dbReference>
<dbReference type="CDD" id="cd00200">
    <property type="entry name" value="WD40"/>
    <property type="match status" value="2"/>
</dbReference>
<dbReference type="Gene3D" id="3.40.50.300">
    <property type="entry name" value="P-loop containing nucleotide triphosphate hydrolases"/>
    <property type="match status" value="1"/>
</dbReference>
<evidence type="ECO:0000259" key="2">
    <source>
        <dbReference type="Pfam" id="PF20703"/>
    </source>
</evidence>
<dbReference type="OrthoDB" id="134501at2"/>
<dbReference type="PANTHER" id="PTHR19848">
    <property type="entry name" value="WD40 REPEAT PROTEIN"/>
    <property type="match status" value="1"/>
</dbReference>
<dbReference type="SUPFAM" id="SSF52200">
    <property type="entry name" value="Toll/Interleukin receptor TIR domain"/>
    <property type="match status" value="1"/>
</dbReference>
<evidence type="ECO:0000313" key="3">
    <source>
        <dbReference type="EMBL" id="ORA63886.1"/>
    </source>
</evidence>
<dbReference type="InterPro" id="IPR000157">
    <property type="entry name" value="TIR_dom"/>
</dbReference>
<dbReference type="PRINTS" id="PR00320">
    <property type="entry name" value="GPROTEINBRPT"/>
</dbReference>
<dbReference type="PROSITE" id="PS50294">
    <property type="entry name" value="WD_REPEATS_REGION"/>
    <property type="match status" value="8"/>
</dbReference>
<dbReference type="PROSITE" id="PS00678">
    <property type="entry name" value="WD_REPEATS_1"/>
    <property type="match status" value="4"/>
</dbReference>
<dbReference type="InterPro" id="IPR001680">
    <property type="entry name" value="WD40_rpt"/>
</dbReference>
<sequence>MARIFLSYSRENKQAAHALKNWLQAQDPDLADDIFMDVDQQSGIRPGEQWRNSITRAIDRCEVLIGCVSPDWETSTMCQAEYMLALSKGKRVIPVHVVPMAEVGSTADLNGIPIYPDSADDTVRVDATDFSLTGLHRLLSDISSENIKFEFPAGRTPYRGLEPLGEEDAAVFFGRDGDLARGMSSLRSVRLTDKTLFVISGPSGAGKSSFLRAGLLPRMRRDTKNFIVLDVVRPGRQAITGSSGLAASVYNAAGSLTGTTRAEVMRVCQSDPDEVLEMLGRLHEATTDDQGGDEDKSPPTLVLPVDQAEELFSTGEDPDGKGEASAFLDLIRTHAERDATQRIPLLVIMTIRADRFEALQTADQLKLVKYELFGDLRPLGDAEFRAVIEGPAKVGGADGKPIIIEDALVDQLVNDCQRGGGSLPLLSLTMAMLYENHRGADGTLKLADYKPDSMNSVVQSLVDEVVVGDTERKLVERAFPSLVDVEPGTNKAARRVARWDEFDEDVKTLLNQLVAQGLLSKAGGDETIEVAFEGLFERWGLLNELIIRQGQDIAQAGLLNIWSDAWKRDGDRGKLLQGDDVTKAVGFIADGSPLRARLESARPYIEASQRAESQRRFRNRVIAALTVLLIVVMLGTSGWGFYNHRQTQAAQQAETGMRLVAEADQMMEGGRPGGDVLALQQLVVASKMGARSADSVANRRRDLDRIMENPDGGNEQGVTPVRAVALSPAGDDGAGMKIAAANDDGTLRIWDADTGALDREIKVVNDGLVLSVAFSPDGRFVATGDETATMNIWDAATGERVGVPMHHGGKVLSVVYSPDGALVATGGEDGFLTVWDASALYNRPLVRERAVADVRGTVRAVAFRPAAKLVDAKAEENHAILATGNDDGVVQLWDARTGAKIGPGKLAAPNSSIMSLAFGVGYDPVIGELPRVAVGLIDGEVQVLDGNTLDLIRGPVLAHPGVVTSVAFSPGGSRVVSGGTDNTVRVWDVGGGVEKRPLTPIGAPLIGHHGTVSSVAFNGDTTQIVSGGMDGSVRIWDAIAGLPIPAQQGNEVRALAFNPADAEQMASGGTDGTVKLWNPTSAAPIGQLGEPVPPQDDSHTVNVLAYSPDGTRIVAGGQDGVLRLWDVNVPAEKLRFGLKRDQAKAEVHLGADNRIKAVAYSGDGSLIVTGDWKGGVRLWDGHTLAEKGYQAVRYQIWSVVFSADSEHIVTGSGYNLSGNPVNQIQFWRVDRDSDQGLVSDGDPITGPPGWNIYALAFSPDGSRVASGANDGITRLWNSDRTPAGPPLGADQNTVSSLAFMHHRPWLITGGSDGKVRLWDVAAFRPLGSPIDARQTWIHSVAVNPDDTLIASAGADGTIHLWRVPPDLVENLCSKINANMSVEQWNAVVGNSLRYQTQCEGLPIPK</sequence>
<dbReference type="STRING" id="444597.BST26_20055"/>
<dbReference type="Proteomes" id="UP000192801">
    <property type="component" value="Unassembled WGS sequence"/>
</dbReference>
<reference evidence="3 4" key="1">
    <citation type="submission" date="2016-12" db="EMBL/GenBank/DDBJ databases">
        <title>The new phylogeny of genus Mycobacterium.</title>
        <authorList>
            <person name="Tortoli E."/>
            <person name="Trovato A."/>
            <person name="Cirillo D.M."/>
        </authorList>
    </citation>
    <scope>NUCLEOTIDE SEQUENCE [LARGE SCALE GENOMIC DNA]</scope>
    <source>
        <strain evidence="3 4">DSM 45130</strain>
    </source>
</reference>
<proteinExistence type="predicted"/>
<dbReference type="InterPro" id="IPR020472">
    <property type="entry name" value="WD40_PAC1"/>
</dbReference>
<dbReference type="GO" id="GO:0007165">
    <property type="term" value="P:signal transduction"/>
    <property type="evidence" value="ECO:0007669"/>
    <property type="project" value="InterPro"/>
</dbReference>
<dbReference type="RefSeq" id="WP_083033545.1">
    <property type="nucleotide sequence ID" value="NZ_AP022618.1"/>
</dbReference>
<dbReference type="InterPro" id="IPR011047">
    <property type="entry name" value="Quinoprotein_ADH-like_sf"/>
</dbReference>
<feature type="domain" description="TIR" evidence="1">
    <location>
        <begin position="4"/>
        <end position="99"/>
    </location>
</feature>
<name>A0A1X0CUL1_9MYCO</name>
<dbReference type="InterPro" id="IPR015943">
    <property type="entry name" value="WD40/YVTN_repeat-like_dom_sf"/>
</dbReference>
<dbReference type="SMART" id="SM00320">
    <property type="entry name" value="WD40"/>
    <property type="match status" value="13"/>
</dbReference>
<dbReference type="InterPro" id="IPR035897">
    <property type="entry name" value="Toll_tir_struct_dom_sf"/>
</dbReference>
<comment type="caution">
    <text evidence="3">The sequence shown here is derived from an EMBL/GenBank/DDBJ whole genome shotgun (WGS) entry which is preliminary data.</text>
</comment>
<dbReference type="SUPFAM" id="SSF50978">
    <property type="entry name" value="WD40 repeat-like"/>
    <property type="match status" value="1"/>
</dbReference>
<feature type="domain" description="Novel STAND NTPase 1" evidence="2">
    <location>
        <begin position="157"/>
        <end position="571"/>
    </location>
</feature>
<dbReference type="PROSITE" id="PS50082">
    <property type="entry name" value="WD_REPEATS_2"/>
    <property type="match status" value="12"/>
</dbReference>
<dbReference type="EMBL" id="MVHS01000077">
    <property type="protein sequence ID" value="ORA63886.1"/>
    <property type="molecule type" value="Genomic_DNA"/>
</dbReference>
<dbReference type="InterPro" id="IPR036322">
    <property type="entry name" value="WD40_repeat_dom_sf"/>
</dbReference>
<evidence type="ECO:0000259" key="1">
    <source>
        <dbReference type="Pfam" id="PF13676"/>
    </source>
</evidence>
<dbReference type="Pfam" id="PF00400">
    <property type="entry name" value="WD40"/>
    <property type="match status" value="11"/>
</dbReference>
<gene>
    <name evidence="3" type="ORF">BST26_20055</name>
</gene>
<accession>A0A1X0CUL1</accession>
<protein>
    <submittedName>
        <fullName evidence="3">Uncharacterized protein</fullName>
    </submittedName>
</protein>
<dbReference type="InterPro" id="IPR049052">
    <property type="entry name" value="nSTAND1"/>
</dbReference>